<dbReference type="AlphaFoldDB" id="A0A7D3XZH8"/>
<protein>
    <recommendedName>
        <fullName evidence="4">Lactococcin 972 family bacteriocin</fullName>
    </recommendedName>
</protein>
<keyword evidence="1" id="KW-0732">Signal</keyword>
<feature type="chain" id="PRO_5028954304" description="Lactococcin 972 family bacteriocin" evidence="1">
    <location>
        <begin position="18"/>
        <end position="116"/>
    </location>
</feature>
<name>A0A7D3XZH8_9BACL</name>
<organism evidence="2 3">
    <name type="scientific">Kroppenstedtia pulmonis</name>
    <dbReference type="NCBI Taxonomy" id="1380685"/>
    <lineage>
        <taxon>Bacteria</taxon>
        <taxon>Bacillati</taxon>
        <taxon>Bacillota</taxon>
        <taxon>Bacilli</taxon>
        <taxon>Bacillales</taxon>
        <taxon>Thermoactinomycetaceae</taxon>
        <taxon>Kroppenstedtia</taxon>
    </lineage>
</organism>
<accession>A0A7D3XZH8</accession>
<dbReference type="RefSeq" id="WP_425484635.1">
    <property type="nucleotide sequence ID" value="NZ_CP048104.1"/>
</dbReference>
<dbReference type="Gene3D" id="2.60.40.2850">
    <property type="match status" value="1"/>
</dbReference>
<dbReference type="Pfam" id="PF09683">
    <property type="entry name" value="Lactococcin_972"/>
    <property type="match status" value="1"/>
</dbReference>
<dbReference type="Proteomes" id="UP000503088">
    <property type="component" value="Chromosome"/>
</dbReference>
<evidence type="ECO:0000313" key="3">
    <source>
        <dbReference type="Proteomes" id="UP000503088"/>
    </source>
</evidence>
<sequence length="116" mass="12198">MSLALALTFASVSSANAASGSVDLTDVAPLKSDAVTPFSENVGGGTWDYGTRLVNFGTQKEVYSNYYHATKNHGSTAQIGTKSNSSCVRPKSTSYASARGGLFDSTRAFWNTSCKP</sequence>
<evidence type="ECO:0008006" key="4">
    <source>
        <dbReference type="Google" id="ProtNLM"/>
    </source>
</evidence>
<gene>
    <name evidence="2" type="ORF">GXN76_03450</name>
</gene>
<dbReference type="KEGG" id="kpul:GXN76_03450"/>
<dbReference type="InterPro" id="IPR006540">
    <property type="entry name" value="Lactococcin_972"/>
</dbReference>
<reference evidence="2 3" key="1">
    <citation type="submission" date="2020-01" db="EMBL/GenBank/DDBJ databases">
        <authorList>
            <person name="Gulvik C.A."/>
            <person name="Batra D.G."/>
        </authorList>
    </citation>
    <scope>NUCLEOTIDE SEQUENCE [LARGE SCALE GENOMIC DNA]</scope>
    <source>
        <strain evidence="2 3">W9323</strain>
    </source>
</reference>
<evidence type="ECO:0000313" key="2">
    <source>
        <dbReference type="EMBL" id="QKG83620.1"/>
    </source>
</evidence>
<evidence type="ECO:0000256" key="1">
    <source>
        <dbReference type="SAM" id="SignalP"/>
    </source>
</evidence>
<feature type="signal peptide" evidence="1">
    <location>
        <begin position="1"/>
        <end position="17"/>
    </location>
</feature>
<keyword evidence="3" id="KW-1185">Reference proteome</keyword>
<proteinExistence type="predicted"/>
<dbReference type="EMBL" id="CP048104">
    <property type="protein sequence ID" value="QKG83620.1"/>
    <property type="molecule type" value="Genomic_DNA"/>
</dbReference>